<dbReference type="Proteomes" id="UP000001876">
    <property type="component" value="Unassembled WGS sequence"/>
</dbReference>
<keyword evidence="7" id="KW-1185">Reference proteome</keyword>
<keyword evidence="3 5" id="KW-0375">Hydrogen ion transport</keyword>
<dbReference type="InterPro" id="IPR008218">
    <property type="entry name" value="ATPase_V1-cplx_f_g_su"/>
</dbReference>
<evidence type="ECO:0000256" key="2">
    <source>
        <dbReference type="ARBA" id="ARBA00022448"/>
    </source>
</evidence>
<comment type="similarity">
    <text evidence="1 5">Belongs to the V-ATPase F subunit family.</text>
</comment>
<organism evidence="7">
    <name type="scientific">Micromonas pusilla (strain CCMP1545)</name>
    <name type="common">Picoplanktonic green alga</name>
    <dbReference type="NCBI Taxonomy" id="564608"/>
    <lineage>
        <taxon>Eukaryota</taxon>
        <taxon>Viridiplantae</taxon>
        <taxon>Chlorophyta</taxon>
        <taxon>Mamiellophyceae</taxon>
        <taxon>Mamiellales</taxon>
        <taxon>Mamiellaceae</taxon>
        <taxon>Micromonas</taxon>
    </lineage>
</organism>
<dbReference type="SUPFAM" id="SSF159468">
    <property type="entry name" value="AtpF-like"/>
    <property type="match status" value="1"/>
</dbReference>
<dbReference type="RefSeq" id="XP_003060700.1">
    <property type="nucleotide sequence ID" value="XM_003060654.1"/>
</dbReference>
<dbReference type="NCBIfam" id="TIGR01101">
    <property type="entry name" value="V_ATP_synt_F"/>
    <property type="match status" value="1"/>
</dbReference>
<dbReference type="STRING" id="564608.C1MXI8"/>
<sequence>MTLEADGALVGVIGDEDTVTGFVLAGVGDVDERRRRNFLVVDDDTTEAAIREKFNELVARGDVAVVLVSQHVADRVRPLLDARAASGATVPAVLEIPSKDAPYDATRDAVLSRAQRALGRGDEDEELRG</sequence>
<dbReference type="InterPro" id="IPR036906">
    <property type="entry name" value="ATPase_V1_fsu_sf"/>
</dbReference>
<gene>
    <name evidence="6" type="ORF">MICPUCDRAFT_60175</name>
</gene>
<dbReference type="OrthoDB" id="10261947at2759"/>
<dbReference type="GO" id="GO:0046961">
    <property type="term" value="F:proton-transporting ATPase activity, rotational mechanism"/>
    <property type="evidence" value="ECO:0007669"/>
    <property type="project" value="InterPro"/>
</dbReference>
<dbReference type="Pfam" id="PF01990">
    <property type="entry name" value="ATP-synt_F"/>
    <property type="match status" value="1"/>
</dbReference>
<proteinExistence type="inferred from homology"/>
<dbReference type="AlphaFoldDB" id="C1MXI8"/>
<dbReference type="KEGG" id="mpp:MICPUCDRAFT_60175"/>
<dbReference type="EMBL" id="GG663742">
    <property type="protein sequence ID" value="EEH55469.1"/>
    <property type="molecule type" value="Genomic_DNA"/>
</dbReference>
<comment type="subunit">
    <text evidence="5">V-ATPase is a heteromultimeric enzyme made up of two complexes: the ATP-hydrolytic V1 complex and the proton translocation V0 complex.</text>
</comment>
<dbReference type="PANTHER" id="PTHR13861">
    <property type="entry name" value="VACUOLAR ATP SYNTHASE SUBUNIT F"/>
    <property type="match status" value="1"/>
</dbReference>
<dbReference type="eggNOG" id="KOG3432">
    <property type="taxonomic scope" value="Eukaryota"/>
</dbReference>
<protein>
    <recommendedName>
        <fullName evidence="5">V-type proton ATPase subunit F</fullName>
    </recommendedName>
</protein>
<dbReference type="Gene3D" id="3.40.50.10580">
    <property type="entry name" value="ATPase, V1 complex, subunit F"/>
    <property type="match status" value="1"/>
</dbReference>
<evidence type="ECO:0000256" key="4">
    <source>
        <dbReference type="ARBA" id="ARBA00023065"/>
    </source>
</evidence>
<dbReference type="OMA" id="IIICQHI"/>
<keyword evidence="2 5" id="KW-0813">Transport</keyword>
<evidence type="ECO:0000313" key="6">
    <source>
        <dbReference type="EMBL" id="EEH55469.1"/>
    </source>
</evidence>
<dbReference type="GO" id="GO:0033180">
    <property type="term" value="C:proton-transporting V-type ATPase, V1 domain"/>
    <property type="evidence" value="ECO:0007669"/>
    <property type="project" value="InterPro"/>
</dbReference>
<dbReference type="InterPro" id="IPR005772">
    <property type="entry name" value="ATPase_V1-cplx_fsu_euk"/>
</dbReference>
<name>C1MXI8_MICPC</name>
<keyword evidence="4 5" id="KW-0406">Ion transport</keyword>
<evidence type="ECO:0000256" key="1">
    <source>
        <dbReference type="ARBA" id="ARBA00010148"/>
    </source>
</evidence>
<dbReference type="PANTHER" id="PTHR13861:SF2">
    <property type="entry name" value="V-TYPE PROTON ATPASE SUBUNIT F"/>
    <property type="match status" value="1"/>
</dbReference>
<evidence type="ECO:0000256" key="3">
    <source>
        <dbReference type="ARBA" id="ARBA00022781"/>
    </source>
</evidence>
<evidence type="ECO:0000313" key="7">
    <source>
        <dbReference type="Proteomes" id="UP000001876"/>
    </source>
</evidence>
<reference evidence="6 7" key="1">
    <citation type="journal article" date="2009" name="Science">
        <title>Green evolution and dynamic adaptations revealed by genomes of the marine picoeukaryotes Micromonas.</title>
        <authorList>
            <person name="Worden A.Z."/>
            <person name="Lee J.H."/>
            <person name="Mock T."/>
            <person name="Rouze P."/>
            <person name="Simmons M.P."/>
            <person name="Aerts A.L."/>
            <person name="Allen A.E."/>
            <person name="Cuvelier M.L."/>
            <person name="Derelle E."/>
            <person name="Everett M.V."/>
            <person name="Foulon E."/>
            <person name="Grimwood J."/>
            <person name="Gundlach H."/>
            <person name="Henrissat B."/>
            <person name="Napoli C."/>
            <person name="McDonald S.M."/>
            <person name="Parker M.S."/>
            <person name="Rombauts S."/>
            <person name="Salamov A."/>
            <person name="Von Dassow P."/>
            <person name="Badger J.H."/>
            <person name="Coutinho P.M."/>
            <person name="Demir E."/>
            <person name="Dubchak I."/>
            <person name="Gentemann C."/>
            <person name="Eikrem W."/>
            <person name="Gready J.E."/>
            <person name="John U."/>
            <person name="Lanier W."/>
            <person name="Lindquist E.A."/>
            <person name="Lucas S."/>
            <person name="Mayer K.F."/>
            <person name="Moreau H."/>
            <person name="Not F."/>
            <person name="Otillar R."/>
            <person name="Panaud O."/>
            <person name="Pangilinan J."/>
            <person name="Paulsen I."/>
            <person name="Piegu B."/>
            <person name="Poliakov A."/>
            <person name="Robbens S."/>
            <person name="Schmutz J."/>
            <person name="Toulza E."/>
            <person name="Wyss T."/>
            <person name="Zelensky A."/>
            <person name="Zhou K."/>
            <person name="Armbrust E.V."/>
            <person name="Bhattacharya D."/>
            <person name="Goodenough U.W."/>
            <person name="Van de Peer Y."/>
            <person name="Grigoriev I.V."/>
        </authorList>
    </citation>
    <scope>NUCLEOTIDE SEQUENCE [LARGE SCALE GENOMIC DNA]</scope>
    <source>
        <strain evidence="6 7">CCMP1545</strain>
    </source>
</reference>
<dbReference type="GeneID" id="9685842"/>
<accession>C1MXI8</accession>
<evidence type="ECO:0000256" key="5">
    <source>
        <dbReference type="PIRNR" id="PIRNR015945"/>
    </source>
</evidence>
<dbReference type="PIRSF" id="PIRSF015945">
    <property type="entry name" value="ATPase_V1_F_euk"/>
    <property type="match status" value="1"/>
</dbReference>
<comment type="function">
    <text evidence="5">Subunit of the V1 complex of vacuolar(H+)-ATPase (V-ATPase), a multisubunit enzyme composed of a peripheral complex (V1) that hydrolyzes ATP and a membrane integral complex (V0) that translocates protons. V-ATPase is responsible for acidifying and maintaining the pH of intracellular compartments.</text>
</comment>